<sequence>MSDFSERRLRPIYDAIDNQNYKQSLQLCNKILKKQSDVLIVQALKALTLDRTGKEEEALEICKFIKKSMPIDEPTLQIVGMVYRSMGQHQDMVDLYGNASKVMPNNEEIANHWFMAMVRANDFKGQQQASLKLHKTFKHNKYLFWTVMSLILQAKDNESQRALFNTLSERMMKKAAEEGRLETTEDVHLYLAVLLSQGKDADALGVIEGDLGSRCKADMELHRIKLELLAKLNKWEQIIDISKKKLIENYDDWNHYQYYFSSLMNIVKANPEKKNDLIEEAKKFLGEFVAKASATSSPKRGPFLSMLEFEKELINEGTVTDNSHLIELIVQYFDKFGSKFCCFEDLQPYLNLVPKEQAQEIIKRFMDSVPKIEKDDKSNSIKNIQRNINIKKVERYVGLYSEFSTEQAVEHVNELVKAYTAALEYGRGLEETEKQYGDDYILLATHTLVDTWKRSDDPGFLFQALVLLENALKKSIYNFQFKFLAIRLYQILGVFQRGLELYKSMDIKHIQLDTLSHMIVESGADLGLSEQLVGVIYESLGIYSSNATETPEMIVQAYKYGTYSKIEEFIDFRKRLDDSLQRHLLDRSLIQEELSGITSLDNLKSYFSDFDVSALKYDDDFCNSLCDNRDFEAFANWNPRSEVTVETLTKPNPQRGALWLKLRSIVPAVLSAIANDDKELTIVGTTGLLESILKQHDQERSDKDSLSSNDILTTRVLISLARVIGQTAGADLGIDIEKELDGVISLVQESLLTIKESTSAIPGSLVRTITGYLEVFNYLNFALSTLQKYTATKGKKQVNRTLDANTTKAIEKFIEESKTSSREFKQHLKGLSEATTPKSKTKYLTQLTNIPIEFVSNKENQGVVNETIHHCTGNWSTVFKNLHKELEKRSSLYR</sequence>
<evidence type="ECO:0000256" key="1">
    <source>
        <dbReference type="ARBA" id="ARBA00006298"/>
    </source>
</evidence>
<gene>
    <name evidence="2" type="primary">MDM20</name>
    <name evidence="2" type="ORF">K7432_002244</name>
</gene>
<dbReference type="InterPro" id="IPR011990">
    <property type="entry name" value="TPR-like_helical_dom_sf"/>
</dbReference>
<comment type="similarity">
    <text evidence="1">Belongs to the MDM20/NAA25 family.</text>
</comment>
<protein>
    <submittedName>
        <fullName evidence="2">Mitochondrial distribution and morphology</fullName>
    </submittedName>
</protein>
<name>A0ABR2X1S9_9FUNG</name>
<evidence type="ECO:0000313" key="2">
    <source>
        <dbReference type="EMBL" id="KAK9767723.1"/>
    </source>
</evidence>
<dbReference type="EMBL" id="JASJQH010000058">
    <property type="protein sequence ID" value="KAK9767723.1"/>
    <property type="molecule type" value="Genomic_DNA"/>
</dbReference>
<dbReference type="PANTHER" id="PTHR22767:SF3">
    <property type="entry name" value="N-ALPHA-ACETYLTRANSFERASE 25, NATB AUXILIARY SUBUNIT"/>
    <property type="match status" value="1"/>
</dbReference>
<dbReference type="Pfam" id="PF09797">
    <property type="entry name" value="NatB_MDM20"/>
    <property type="match status" value="1"/>
</dbReference>
<comment type="caution">
    <text evidence="2">The sequence shown here is derived from an EMBL/GenBank/DDBJ whole genome shotgun (WGS) entry which is preliminary data.</text>
</comment>
<accession>A0ABR2X1S9</accession>
<proteinExistence type="inferred from homology"/>
<reference evidence="2 3" key="1">
    <citation type="submission" date="2023-04" db="EMBL/GenBank/DDBJ databases">
        <title>Genome of Basidiobolus ranarum AG-B5.</title>
        <authorList>
            <person name="Stajich J.E."/>
            <person name="Carter-House D."/>
            <person name="Gryganskyi A."/>
        </authorList>
    </citation>
    <scope>NUCLEOTIDE SEQUENCE [LARGE SCALE GENOMIC DNA]</scope>
    <source>
        <strain evidence="2 3">AG-B5</strain>
    </source>
</reference>
<dbReference type="Proteomes" id="UP001479436">
    <property type="component" value="Unassembled WGS sequence"/>
</dbReference>
<organism evidence="2 3">
    <name type="scientific">Basidiobolus ranarum</name>
    <dbReference type="NCBI Taxonomy" id="34480"/>
    <lineage>
        <taxon>Eukaryota</taxon>
        <taxon>Fungi</taxon>
        <taxon>Fungi incertae sedis</taxon>
        <taxon>Zoopagomycota</taxon>
        <taxon>Entomophthoromycotina</taxon>
        <taxon>Basidiobolomycetes</taxon>
        <taxon>Basidiobolales</taxon>
        <taxon>Basidiobolaceae</taxon>
        <taxon>Basidiobolus</taxon>
    </lineage>
</organism>
<dbReference type="SUPFAM" id="SSF48452">
    <property type="entry name" value="TPR-like"/>
    <property type="match status" value="1"/>
</dbReference>
<dbReference type="PANTHER" id="PTHR22767">
    <property type="entry name" value="N-TERMINAL ACETYLTRANSFERASE-RELATED"/>
    <property type="match status" value="1"/>
</dbReference>
<keyword evidence="3" id="KW-1185">Reference proteome</keyword>
<evidence type="ECO:0000313" key="3">
    <source>
        <dbReference type="Proteomes" id="UP001479436"/>
    </source>
</evidence>
<dbReference type="InterPro" id="IPR019183">
    <property type="entry name" value="NAA25_NatB_aux_su"/>
</dbReference>
<dbReference type="Gene3D" id="1.25.40.1040">
    <property type="match status" value="1"/>
</dbReference>